<evidence type="ECO:0000256" key="8">
    <source>
        <dbReference type="SAM" id="MobiDB-lite"/>
    </source>
</evidence>
<evidence type="ECO:0000256" key="9">
    <source>
        <dbReference type="SAM" id="Phobius"/>
    </source>
</evidence>
<protein>
    <submittedName>
        <fullName evidence="10">AI-2E family transporter</fullName>
    </submittedName>
</protein>
<comment type="subcellular location">
    <subcellularLocation>
        <location evidence="1">Cell membrane</location>
        <topology evidence="1">Multi-pass membrane protein</topology>
    </subcellularLocation>
</comment>
<gene>
    <name evidence="10" type="ORF">ACFFR3_07230</name>
</gene>
<evidence type="ECO:0000256" key="1">
    <source>
        <dbReference type="ARBA" id="ARBA00004651"/>
    </source>
</evidence>
<evidence type="ECO:0000256" key="3">
    <source>
        <dbReference type="ARBA" id="ARBA00022448"/>
    </source>
</evidence>
<feature type="transmembrane region" description="Helical" evidence="9">
    <location>
        <begin position="334"/>
        <end position="365"/>
    </location>
</feature>
<evidence type="ECO:0000256" key="2">
    <source>
        <dbReference type="ARBA" id="ARBA00009773"/>
    </source>
</evidence>
<dbReference type="InterPro" id="IPR002549">
    <property type="entry name" value="AI-2E-like"/>
</dbReference>
<dbReference type="Proteomes" id="UP001589568">
    <property type="component" value="Unassembled WGS sequence"/>
</dbReference>
<accession>A0ABV5NG73</accession>
<organism evidence="10 11">
    <name type="scientific">Nonomuraea salmonea</name>
    <dbReference type="NCBI Taxonomy" id="46181"/>
    <lineage>
        <taxon>Bacteria</taxon>
        <taxon>Bacillati</taxon>
        <taxon>Actinomycetota</taxon>
        <taxon>Actinomycetes</taxon>
        <taxon>Streptosporangiales</taxon>
        <taxon>Streptosporangiaceae</taxon>
        <taxon>Nonomuraea</taxon>
    </lineage>
</organism>
<dbReference type="RefSeq" id="WP_364372283.1">
    <property type="nucleotide sequence ID" value="NZ_JBHMCF010000007.1"/>
</dbReference>
<dbReference type="PANTHER" id="PTHR21716:SF53">
    <property type="entry name" value="PERMEASE PERM-RELATED"/>
    <property type="match status" value="1"/>
</dbReference>
<feature type="compositionally biased region" description="Low complexity" evidence="8">
    <location>
        <begin position="401"/>
        <end position="411"/>
    </location>
</feature>
<comment type="similarity">
    <text evidence="2">Belongs to the autoinducer-2 exporter (AI-2E) (TC 2.A.86) family.</text>
</comment>
<keyword evidence="5 9" id="KW-0812">Transmembrane</keyword>
<keyword evidence="6 9" id="KW-1133">Transmembrane helix</keyword>
<evidence type="ECO:0000256" key="5">
    <source>
        <dbReference type="ARBA" id="ARBA00022692"/>
    </source>
</evidence>
<comment type="caution">
    <text evidence="10">The sequence shown here is derived from an EMBL/GenBank/DDBJ whole genome shotgun (WGS) entry which is preliminary data.</text>
</comment>
<feature type="transmembrane region" description="Helical" evidence="9">
    <location>
        <begin position="36"/>
        <end position="58"/>
    </location>
</feature>
<dbReference type="EMBL" id="JBHMCF010000007">
    <property type="protein sequence ID" value="MFB9469293.1"/>
    <property type="molecule type" value="Genomic_DNA"/>
</dbReference>
<evidence type="ECO:0000256" key="6">
    <source>
        <dbReference type="ARBA" id="ARBA00022989"/>
    </source>
</evidence>
<feature type="transmembrane region" description="Helical" evidence="9">
    <location>
        <begin position="94"/>
        <end position="114"/>
    </location>
</feature>
<feature type="transmembrane region" description="Helical" evidence="9">
    <location>
        <begin position="240"/>
        <end position="259"/>
    </location>
</feature>
<evidence type="ECO:0000256" key="7">
    <source>
        <dbReference type="ARBA" id="ARBA00023136"/>
    </source>
</evidence>
<keyword evidence="7 9" id="KW-0472">Membrane</keyword>
<keyword evidence="11" id="KW-1185">Reference proteome</keyword>
<feature type="region of interest" description="Disordered" evidence="8">
    <location>
        <begin position="1"/>
        <end position="22"/>
    </location>
</feature>
<feature type="transmembrane region" description="Helical" evidence="9">
    <location>
        <begin position="297"/>
        <end position="314"/>
    </location>
</feature>
<reference evidence="10 11" key="1">
    <citation type="submission" date="2024-09" db="EMBL/GenBank/DDBJ databases">
        <authorList>
            <person name="Sun Q."/>
            <person name="Mori K."/>
        </authorList>
    </citation>
    <scope>NUCLEOTIDE SEQUENCE [LARGE SCALE GENOMIC DNA]</scope>
    <source>
        <strain evidence="10 11">JCM 3324</strain>
    </source>
</reference>
<dbReference type="Pfam" id="PF01594">
    <property type="entry name" value="AI-2E_transport"/>
    <property type="match status" value="1"/>
</dbReference>
<evidence type="ECO:0000256" key="4">
    <source>
        <dbReference type="ARBA" id="ARBA00022475"/>
    </source>
</evidence>
<feature type="transmembrane region" description="Helical" evidence="9">
    <location>
        <begin position="64"/>
        <end position="82"/>
    </location>
</feature>
<feature type="transmembrane region" description="Helical" evidence="9">
    <location>
        <begin position="265"/>
        <end position="285"/>
    </location>
</feature>
<proteinExistence type="inferred from homology"/>
<dbReference type="PANTHER" id="PTHR21716">
    <property type="entry name" value="TRANSMEMBRANE PROTEIN"/>
    <property type="match status" value="1"/>
</dbReference>
<keyword evidence="3" id="KW-0813">Transport</keyword>
<feature type="region of interest" description="Disordered" evidence="8">
    <location>
        <begin position="383"/>
        <end position="432"/>
    </location>
</feature>
<sequence>MTKPAEPRGPRRHGESRAEERPGEPRRVQVLLSPANVWRVGFAVVAVVVVVYLIRFILTDAGSLVVVVVMAWFLSLAMEPAVGRLSRHMRRGAAAVLVMIGLALFAGLFLYLFGNLFVEQAALLVRALPEVVTGAIDWVNGRFGTRYDISTILSSINLTPQQAATYAQDLVGGVLGLLGTITAAVFNTFALLLLTFYFSADGPRLRRWLAQLLPGRVQQVFLTVWDVSLVKTGGYVSARLILATINASTSTLVFSLIGMPSWLALGVWTGVVAQFVPTIGTYIAIALPTVVGLASPSPWIGVAALAWGILYQQVENLTLEPRISGRSVNMHPGVAFAGVLLGAQLFGAVGALLAVPVLAMLLSLVDTFVSRKEMMPVMPEVPEAYLDEDEGPADPPPPGSEPEAGAGADTAGAKDTRPAVGSAPPRPLGGAK</sequence>
<evidence type="ECO:0000313" key="10">
    <source>
        <dbReference type="EMBL" id="MFB9469293.1"/>
    </source>
</evidence>
<evidence type="ECO:0000313" key="11">
    <source>
        <dbReference type="Proteomes" id="UP001589568"/>
    </source>
</evidence>
<feature type="transmembrane region" description="Helical" evidence="9">
    <location>
        <begin position="174"/>
        <end position="198"/>
    </location>
</feature>
<keyword evidence="4" id="KW-1003">Cell membrane</keyword>
<name>A0ABV5NG73_9ACTN</name>